<proteinExistence type="predicted"/>
<dbReference type="RefSeq" id="WP_008837157.1">
    <property type="nucleotide sequence ID" value="NZ_AHAM01000140.1"/>
</dbReference>
<dbReference type="AlphaFoldDB" id="H0HTP7"/>
<organism evidence="1 2">
    <name type="scientific">Mesorhizobium alhagi CCNWXJ12-2</name>
    <dbReference type="NCBI Taxonomy" id="1107882"/>
    <lineage>
        <taxon>Bacteria</taxon>
        <taxon>Pseudomonadati</taxon>
        <taxon>Pseudomonadota</taxon>
        <taxon>Alphaproteobacteria</taxon>
        <taxon>Hyphomicrobiales</taxon>
        <taxon>Phyllobacteriaceae</taxon>
        <taxon>Allomesorhizobium</taxon>
    </lineage>
</organism>
<sequence>MSFYLVSATPRRDLMPELHDRLVADEFRPLRPFGNVLTDSLRDARRTPEGGAVWEEEDYCRPPLAEERAAVLDAYFDDLKVEPVQRDEGWRRIADLPPLFPDLAGPEEKTHG</sequence>
<accession>H0HTP7</accession>
<protein>
    <submittedName>
        <fullName evidence="1">Uncharacterized protein</fullName>
    </submittedName>
</protein>
<name>H0HTP7_9HYPH</name>
<dbReference type="OrthoDB" id="164993at2"/>
<dbReference type="Proteomes" id="UP000003250">
    <property type="component" value="Unassembled WGS sequence"/>
</dbReference>
<dbReference type="EMBL" id="AHAM01000140">
    <property type="protein sequence ID" value="EHK56025.1"/>
    <property type="molecule type" value="Genomic_DNA"/>
</dbReference>
<dbReference type="PATRIC" id="fig|1107882.3.peg.3455"/>
<evidence type="ECO:0000313" key="2">
    <source>
        <dbReference type="Proteomes" id="UP000003250"/>
    </source>
</evidence>
<keyword evidence="2" id="KW-1185">Reference proteome</keyword>
<gene>
    <name evidence="1" type="ORF">MAXJ12_17693</name>
</gene>
<evidence type="ECO:0000313" key="1">
    <source>
        <dbReference type="EMBL" id="EHK56025.1"/>
    </source>
</evidence>
<reference evidence="1 2" key="1">
    <citation type="journal article" date="2012" name="J. Bacteriol.">
        <title>Draft Genome Sequence of Mesorhizobium alhagi CCNWXJ12-2T, a Novel Salt-Resistant Species Isolated from the Desert of Northwestern China.</title>
        <authorList>
            <person name="Zhou M."/>
            <person name="Chen W."/>
            <person name="Chen H."/>
            <person name="Wei G."/>
        </authorList>
    </citation>
    <scope>NUCLEOTIDE SEQUENCE [LARGE SCALE GENOMIC DNA]</scope>
    <source>
        <strain evidence="1 2">CCNWXJ12-2</strain>
    </source>
</reference>